<name>A0ABQ6JP09_9ACTN</name>
<evidence type="ECO:0000256" key="1">
    <source>
        <dbReference type="ARBA" id="ARBA00004651"/>
    </source>
</evidence>
<dbReference type="Pfam" id="PF04226">
    <property type="entry name" value="Transgly_assoc"/>
    <property type="match status" value="1"/>
</dbReference>
<evidence type="ECO:0000313" key="9">
    <source>
        <dbReference type="Proteomes" id="UP001157017"/>
    </source>
</evidence>
<evidence type="ECO:0000256" key="6">
    <source>
        <dbReference type="ARBA" id="ARBA00023136"/>
    </source>
</evidence>
<protein>
    <submittedName>
        <fullName evidence="8">Transglycosylase</fullName>
    </submittedName>
</protein>
<feature type="transmembrane region" description="Helical" evidence="7">
    <location>
        <begin position="61"/>
        <end position="81"/>
    </location>
</feature>
<keyword evidence="3" id="KW-1003">Cell membrane</keyword>
<feature type="transmembrane region" description="Helical" evidence="7">
    <location>
        <begin position="31"/>
        <end position="49"/>
    </location>
</feature>
<gene>
    <name evidence="8" type="ORF">GCM10025868_37300</name>
</gene>
<keyword evidence="9" id="KW-1185">Reference proteome</keyword>
<reference evidence="9" key="1">
    <citation type="journal article" date="2019" name="Int. J. Syst. Evol. Microbiol.">
        <title>The Global Catalogue of Microorganisms (GCM) 10K type strain sequencing project: providing services to taxonomists for standard genome sequencing and annotation.</title>
        <authorList>
            <consortium name="The Broad Institute Genomics Platform"/>
            <consortium name="The Broad Institute Genome Sequencing Center for Infectious Disease"/>
            <person name="Wu L."/>
            <person name="Ma J."/>
        </authorList>
    </citation>
    <scope>NUCLEOTIDE SEQUENCE [LARGE SCALE GENOMIC DNA]</scope>
    <source>
        <strain evidence="9">NBRC 108730</strain>
    </source>
</reference>
<dbReference type="Proteomes" id="UP001157017">
    <property type="component" value="Unassembled WGS sequence"/>
</dbReference>
<accession>A0ABQ6JP09</accession>
<evidence type="ECO:0000256" key="2">
    <source>
        <dbReference type="ARBA" id="ARBA00011006"/>
    </source>
</evidence>
<evidence type="ECO:0000256" key="7">
    <source>
        <dbReference type="SAM" id="Phobius"/>
    </source>
</evidence>
<sequence>MGTIGAIIGTIIFGAIIGVLARLVMPGKQNISAIATVVLGILGALVGYWVWGKNDGGGIDWLRWVTSILAAIVFVVIYGAITGRRTARR</sequence>
<dbReference type="PANTHER" id="PTHR33884">
    <property type="entry name" value="UPF0410 PROTEIN YMGE"/>
    <property type="match status" value="1"/>
</dbReference>
<dbReference type="EMBL" id="BSUZ01000001">
    <property type="protein sequence ID" value="GMA88480.1"/>
    <property type="molecule type" value="Genomic_DNA"/>
</dbReference>
<dbReference type="PANTHER" id="PTHR33884:SF3">
    <property type="entry name" value="UPF0410 PROTEIN YMGE"/>
    <property type="match status" value="1"/>
</dbReference>
<comment type="caution">
    <text evidence="8">The sequence shown here is derived from an EMBL/GenBank/DDBJ whole genome shotgun (WGS) entry which is preliminary data.</text>
</comment>
<proteinExistence type="inferred from homology"/>
<organism evidence="8 9">
    <name type="scientific">Angustibacter aerolatus</name>
    <dbReference type="NCBI Taxonomy" id="1162965"/>
    <lineage>
        <taxon>Bacteria</taxon>
        <taxon>Bacillati</taxon>
        <taxon>Actinomycetota</taxon>
        <taxon>Actinomycetes</taxon>
        <taxon>Kineosporiales</taxon>
        <taxon>Kineosporiaceae</taxon>
    </lineage>
</organism>
<evidence type="ECO:0000256" key="5">
    <source>
        <dbReference type="ARBA" id="ARBA00022989"/>
    </source>
</evidence>
<evidence type="ECO:0000256" key="3">
    <source>
        <dbReference type="ARBA" id="ARBA00022475"/>
    </source>
</evidence>
<evidence type="ECO:0000313" key="8">
    <source>
        <dbReference type="EMBL" id="GMA88480.1"/>
    </source>
</evidence>
<comment type="subcellular location">
    <subcellularLocation>
        <location evidence="1">Cell membrane</location>
        <topology evidence="1">Multi-pass membrane protein</topology>
    </subcellularLocation>
</comment>
<feature type="transmembrane region" description="Helical" evidence="7">
    <location>
        <begin position="6"/>
        <end position="24"/>
    </location>
</feature>
<comment type="similarity">
    <text evidence="2">Belongs to the UPF0410 family.</text>
</comment>
<keyword evidence="5 7" id="KW-1133">Transmembrane helix</keyword>
<evidence type="ECO:0000256" key="4">
    <source>
        <dbReference type="ARBA" id="ARBA00022692"/>
    </source>
</evidence>
<keyword evidence="4 7" id="KW-0812">Transmembrane</keyword>
<dbReference type="InterPro" id="IPR007341">
    <property type="entry name" value="Transgly_assoc"/>
</dbReference>
<keyword evidence="6 7" id="KW-0472">Membrane</keyword>